<evidence type="ECO:0000313" key="1">
    <source>
        <dbReference type="EMBL" id="GCB34412.1"/>
    </source>
</evidence>
<name>A0A401LS54_9BACE</name>
<keyword evidence="2" id="KW-1185">Reference proteome</keyword>
<accession>A0A401LS54</accession>
<protein>
    <submittedName>
        <fullName evidence="1">Uncharacterized protein</fullName>
    </submittedName>
</protein>
<reference evidence="1 2" key="1">
    <citation type="submission" date="2018-10" db="EMBL/GenBank/DDBJ databases">
        <title>Draft Genome Sequence of Bacteroides sp. KCTC 15687.</title>
        <authorList>
            <person name="Yu S.Y."/>
            <person name="Kim J.S."/>
            <person name="Oh B.S."/>
            <person name="Park S.H."/>
            <person name="Kang S.W."/>
            <person name="Park J.E."/>
            <person name="Choi S.H."/>
            <person name="Han K.I."/>
            <person name="Lee K.C."/>
            <person name="Eom M.K."/>
            <person name="Suh M.K."/>
            <person name="Lee D.H."/>
            <person name="Yoon H."/>
            <person name="Kim B."/>
            <person name="Yang S.J."/>
            <person name="Lee J.S."/>
            <person name="Lee J.H."/>
        </authorList>
    </citation>
    <scope>NUCLEOTIDE SEQUENCE [LARGE SCALE GENOMIC DNA]</scope>
    <source>
        <strain evidence="1 2">KCTC 15687</strain>
    </source>
</reference>
<evidence type="ECO:0000313" key="2">
    <source>
        <dbReference type="Proteomes" id="UP000288079"/>
    </source>
</evidence>
<comment type="caution">
    <text evidence="1">The sequence shown here is derived from an EMBL/GenBank/DDBJ whole genome shotgun (WGS) entry which is preliminary data.</text>
</comment>
<proteinExistence type="predicted"/>
<sequence>MATLIKNAVEVEYEISSDKCRYFSMEKLRTPINIQCIPKITMVPMEILYMTLELIRFNINPTPSIMPLPVKPNV</sequence>
<dbReference type="EMBL" id="BHWB01000003">
    <property type="protein sequence ID" value="GCB34412.1"/>
    <property type="molecule type" value="Genomic_DNA"/>
</dbReference>
<organism evidence="1 2">
    <name type="scientific">Bacteroides faecalis</name>
    <dbReference type="NCBI Taxonomy" id="2447885"/>
    <lineage>
        <taxon>Bacteria</taxon>
        <taxon>Pseudomonadati</taxon>
        <taxon>Bacteroidota</taxon>
        <taxon>Bacteroidia</taxon>
        <taxon>Bacteroidales</taxon>
        <taxon>Bacteroidaceae</taxon>
        <taxon>Bacteroides</taxon>
    </lineage>
</organism>
<dbReference type="Proteomes" id="UP000288079">
    <property type="component" value="Unassembled WGS sequence"/>
</dbReference>
<dbReference type="AlphaFoldDB" id="A0A401LS54"/>
<gene>
    <name evidence="1" type="ORF">KGMB02408_13570</name>
</gene>